<organism evidence="2 3">
    <name type="scientific">Abditibacterium utsteinense</name>
    <dbReference type="NCBI Taxonomy" id="1960156"/>
    <lineage>
        <taxon>Bacteria</taxon>
        <taxon>Pseudomonadati</taxon>
        <taxon>Abditibacteriota</taxon>
        <taxon>Abditibacteriia</taxon>
        <taxon>Abditibacteriales</taxon>
        <taxon>Abditibacteriaceae</taxon>
        <taxon>Abditibacterium</taxon>
    </lineage>
</organism>
<protein>
    <submittedName>
        <fullName evidence="2">Uncharacterized protein</fullName>
    </submittedName>
</protein>
<dbReference type="InParanoid" id="A0A2S8SWA5"/>
<accession>A0A2S8SWA5</accession>
<keyword evidence="3" id="KW-1185">Reference proteome</keyword>
<dbReference type="RefSeq" id="WP_123580275.1">
    <property type="nucleotide sequence ID" value="NZ_NIGF01000002.1"/>
</dbReference>
<evidence type="ECO:0000256" key="1">
    <source>
        <dbReference type="SAM" id="MobiDB-lite"/>
    </source>
</evidence>
<feature type="compositionally biased region" description="Basic residues" evidence="1">
    <location>
        <begin position="258"/>
        <end position="278"/>
    </location>
</feature>
<proteinExistence type="predicted"/>
<comment type="caution">
    <text evidence="2">The sequence shown here is derived from an EMBL/GenBank/DDBJ whole genome shotgun (WGS) entry which is preliminary data.</text>
</comment>
<dbReference type="AlphaFoldDB" id="A0A2S8SWA5"/>
<dbReference type="Proteomes" id="UP000237684">
    <property type="component" value="Unassembled WGS sequence"/>
</dbReference>
<dbReference type="OrthoDB" id="2350907at2"/>
<feature type="region of interest" description="Disordered" evidence="1">
    <location>
        <begin position="223"/>
        <end position="288"/>
    </location>
</feature>
<sequence length="288" mass="32264">MRWNRKTILDEIRELHRRGDELNFSAAEENHLNLVRAASWHYGTWKGAVELAGFDYEAVSKYRRWSRERVLQAIRDHYAAGHDLSWRSISTAIDPPLAAAALRPGVGFETWREAVTAAGISHDEVARYRHWTPDRVIEEIAAIAQKNQPLSSKIVQGNNQPLYCAARRRFKSWNSALEAAGIDPQTVRLRRAPRENLPLDFGATAKSAIAPKVQKTAIDPIASHPLQSAATPKVEKVKGTSAAKTSSPLEDFSPDRNKKLKEIKKRDKGAKKPQKIKASKTEPATPQK</sequence>
<evidence type="ECO:0000313" key="2">
    <source>
        <dbReference type="EMBL" id="PQV65080.1"/>
    </source>
</evidence>
<gene>
    <name evidence="2" type="ORF">B1R32_10287</name>
</gene>
<reference evidence="2 3" key="1">
    <citation type="journal article" date="2018" name="Syst. Appl. Microbiol.">
        <title>Abditibacterium utsteinense sp. nov., the first cultivated member of candidate phylum FBP, isolated from ice-free Antarctic soil samples.</title>
        <authorList>
            <person name="Tahon G."/>
            <person name="Tytgat B."/>
            <person name="Lebbe L."/>
            <person name="Carlier A."/>
            <person name="Willems A."/>
        </authorList>
    </citation>
    <scope>NUCLEOTIDE SEQUENCE [LARGE SCALE GENOMIC DNA]</scope>
    <source>
        <strain evidence="2 3">LMG 29911</strain>
    </source>
</reference>
<dbReference type="EMBL" id="NIGF01000002">
    <property type="protein sequence ID" value="PQV65080.1"/>
    <property type="molecule type" value="Genomic_DNA"/>
</dbReference>
<name>A0A2S8SWA5_9BACT</name>
<evidence type="ECO:0000313" key="3">
    <source>
        <dbReference type="Proteomes" id="UP000237684"/>
    </source>
</evidence>